<reference evidence="1" key="1">
    <citation type="submission" date="2019-09" db="EMBL/GenBank/DDBJ databases">
        <authorList>
            <person name="Hjerde E."/>
        </authorList>
    </citation>
    <scope>NUCLEOTIDE SEQUENCE</scope>
    <source>
        <strain evidence="1">06/09/160</strain>
    </source>
</reference>
<accession>A0A5Q4YZ18</accession>
<dbReference type="AlphaFoldDB" id="A0A5Q4YZ18"/>
<evidence type="ECO:0000313" key="1">
    <source>
        <dbReference type="EMBL" id="VVV06096.1"/>
    </source>
</evidence>
<gene>
    <name evidence="1" type="ORF">AW0309160_03580</name>
</gene>
<name>A0A5Q4YZ18_9GAMM</name>
<sequence length="270" mass="31088">MEGGTLRLDQCGLCLEYKELRNSHLMPKALYKKLKGAFDGDDLVLNQSHDKSSIYSDFQVTSHFLCSECELRFSRLGENAVVSECHAGTDKFPLLERLKNAKQFASIRGDNWFNPIQNYFPNIDNYLYFAASIIWRASAWPMAKNSNQKSLGSRYQEEFRRYLLGEQAFPSNAYLAVYVDTDEDIIPKVSFPTSSKKLGYHHHIFYIPGVKFSLVVGENVGGIRHLSSAEATKLFFISYSFKKHPDYQFIVRELLHEYKPKGRLAREKNV</sequence>
<proteinExistence type="predicted"/>
<protein>
    <submittedName>
        <fullName evidence="1">Uncharacterized protein</fullName>
    </submittedName>
</protein>
<organism evidence="1">
    <name type="scientific">Aliivibrio wodanis</name>
    <dbReference type="NCBI Taxonomy" id="80852"/>
    <lineage>
        <taxon>Bacteria</taxon>
        <taxon>Pseudomonadati</taxon>
        <taxon>Pseudomonadota</taxon>
        <taxon>Gammaproteobacteria</taxon>
        <taxon>Vibrionales</taxon>
        <taxon>Vibrionaceae</taxon>
        <taxon>Aliivibrio</taxon>
    </lineage>
</organism>
<dbReference type="EMBL" id="LR721751">
    <property type="protein sequence ID" value="VVV06096.1"/>
    <property type="molecule type" value="Genomic_DNA"/>
</dbReference>